<keyword evidence="2" id="KW-1185">Reference proteome</keyword>
<evidence type="ECO:0008006" key="3">
    <source>
        <dbReference type="Google" id="ProtNLM"/>
    </source>
</evidence>
<dbReference type="Proteomes" id="UP000788262">
    <property type="component" value="Unassembled WGS sequence"/>
</dbReference>
<sequence length="72" mass="8102">MRWYKSAQVIQSIATVLTIPLTSAVCSHAVVVYLQHCTGEQPPNVTLRQMLVLTDKGWTSIVTFFHLVTGKW</sequence>
<evidence type="ECO:0000313" key="1">
    <source>
        <dbReference type="EMBL" id="MBN0049416.1"/>
    </source>
</evidence>
<name>A0ABS2W2G3_STRAS</name>
<proteinExistence type="predicted"/>
<protein>
    <recommendedName>
        <fullName evidence="3">Secreted protein</fullName>
    </recommendedName>
</protein>
<reference evidence="1 2" key="1">
    <citation type="submission" date="2021-02" db="EMBL/GenBank/DDBJ databases">
        <title>Whole genome sequencing of Streptomyces actuosus VRA1.</title>
        <authorList>
            <person name="Sen G."/>
            <person name="Sen A."/>
        </authorList>
    </citation>
    <scope>NUCLEOTIDE SEQUENCE [LARGE SCALE GENOMIC DNA]</scope>
    <source>
        <strain evidence="1 2">VRA1</strain>
    </source>
</reference>
<dbReference type="RefSeq" id="WP_205387524.1">
    <property type="nucleotide sequence ID" value="NZ_JAFFZS010000277.1"/>
</dbReference>
<comment type="caution">
    <text evidence="1">The sequence shown here is derived from an EMBL/GenBank/DDBJ whole genome shotgun (WGS) entry which is preliminary data.</text>
</comment>
<organism evidence="1 2">
    <name type="scientific">Streptomyces actuosus</name>
    <dbReference type="NCBI Taxonomy" id="1885"/>
    <lineage>
        <taxon>Bacteria</taxon>
        <taxon>Bacillati</taxon>
        <taxon>Actinomycetota</taxon>
        <taxon>Actinomycetes</taxon>
        <taxon>Kitasatosporales</taxon>
        <taxon>Streptomycetaceae</taxon>
        <taxon>Streptomyces</taxon>
    </lineage>
</organism>
<evidence type="ECO:0000313" key="2">
    <source>
        <dbReference type="Proteomes" id="UP000788262"/>
    </source>
</evidence>
<gene>
    <name evidence="1" type="ORF">JS756_36340</name>
</gene>
<dbReference type="EMBL" id="JAFFZS010000277">
    <property type="protein sequence ID" value="MBN0049416.1"/>
    <property type="molecule type" value="Genomic_DNA"/>
</dbReference>
<feature type="non-terminal residue" evidence="1">
    <location>
        <position position="72"/>
    </location>
</feature>
<accession>A0ABS2W2G3</accession>